<name>A0A7J0G324_9ERIC</name>
<keyword evidence="4" id="KW-1185">Reference proteome</keyword>
<evidence type="ECO:0000313" key="4">
    <source>
        <dbReference type="Proteomes" id="UP000585474"/>
    </source>
</evidence>
<feature type="compositionally biased region" description="Gly residues" evidence="1">
    <location>
        <begin position="455"/>
        <end position="469"/>
    </location>
</feature>
<dbReference type="PANTHER" id="PTHR34222:SF100">
    <property type="entry name" value="CCHC-TYPE DOMAIN-CONTAINING PROTEIN"/>
    <property type="match status" value="1"/>
</dbReference>
<feature type="transmembrane region" description="Helical" evidence="2">
    <location>
        <begin position="611"/>
        <end position="637"/>
    </location>
</feature>
<dbReference type="Proteomes" id="UP000585474">
    <property type="component" value="Unassembled WGS sequence"/>
</dbReference>
<feature type="compositionally biased region" description="Low complexity" evidence="1">
    <location>
        <begin position="15"/>
        <end position="24"/>
    </location>
</feature>
<protein>
    <submittedName>
        <fullName evidence="3">PSI type III chlorophyll a/b-binding protein</fullName>
    </submittedName>
</protein>
<dbReference type="OrthoDB" id="878535at2759"/>
<proteinExistence type="predicted"/>
<sequence>MPNGSIQAPSGAGGFDSSLGGFDSSTDRRQRGGVLNPDYLVTSDSTHWASRTHKAPEVSSSEMAGLRRDHQRPFSHVGRCRLHCAGDLAQARPHPAGNIPAVVQDRCDPTGGDLQLLGRLIHSFVLEMALMGFAERRRFQDWPSPGPWGSSTSWDWRSSWAGRVTRISPGLVTVVGPFQNLLDHLADPVNNNVLTSRKPPLCLYSSPNPKPNSHLHSQHSLCAAICLPHSQPPAALTTSHQPPALRSPYAAHQQPATRSPCAALRSPCVAHQQPPTRSLYAAIRCAVLPTTQHSPYAVPSRAPALLCCLSPPPVQSNRANPTAFSMTRWEELAQYEPLSDFSSDGSVESKRLDRRHTYQFLIGLKSEFETLRTQILNTSPLPFLYEAFTIVDGDERKRRLFPSLSESSSTIPDQRAFASFSGTHLYCQHCRKSDHLIDRCWVLHPEFKQQFSRPRGGGHGGGHSGGRGRGTPRTGAIVKVESIPADFPDFKQLQLQITQLQLHLGLALASKSSGLTTAIVVESPTALHEPDFEEDFWQGPDSKMFAEDIPIPPRLLLILEYPLPIPHGSLHPTISPDPSPRAQTPLPASSPRLGISSPLVSDIPLLGIPHVFIVTLLIFFFLVVLIILLQNICLITVF</sequence>
<accession>A0A7J0G324</accession>
<reference evidence="3 4" key="1">
    <citation type="submission" date="2019-07" db="EMBL/GenBank/DDBJ databases">
        <title>De Novo Assembly of kiwifruit Actinidia rufa.</title>
        <authorList>
            <person name="Sugita-Konishi S."/>
            <person name="Sato K."/>
            <person name="Mori E."/>
            <person name="Abe Y."/>
            <person name="Kisaki G."/>
            <person name="Hamano K."/>
            <person name="Suezawa K."/>
            <person name="Otani M."/>
            <person name="Fukuda T."/>
            <person name="Manabe T."/>
            <person name="Gomi K."/>
            <person name="Tabuchi M."/>
            <person name="Akimitsu K."/>
            <person name="Kataoka I."/>
        </authorList>
    </citation>
    <scope>NUCLEOTIDE SEQUENCE [LARGE SCALE GENOMIC DNA]</scope>
    <source>
        <strain evidence="4">cv. Fuchu</strain>
    </source>
</reference>
<dbReference type="PANTHER" id="PTHR34222">
    <property type="entry name" value="GAG_PRE-INTEGRS DOMAIN-CONTAINING PROTEIN"/>
    <property type="match status" value="1"/>
</dbReference>
<keyword evidence="2" id="KW-1133">Transmembrane helix</keyword>
<organism evidence="3 4">
    <name type="scientific">Actinidia rufa</name>
    <dbReference type="NCBI Taxonomy" id="165716"/>
    <lineage>
        <taxon>Eukaryota</taxon>
        <taxon>Viridiplantae</taxon>
        <taxon>Streptophyta</taxon>
        <taxon>Embryophyta</taxon>
        <taxon>Tracheophyta</taxon>
        <taxon>Spermatophyta</taxon>
        <taxon>Magnoliopsida</taxon>
        <taxon>eudicotyledons</taxon>
        <taxon>Gunneridae</taxon>
        <taxon>Pentapetalae</taxon>
        <taxon>asterids</taxon>
        <taxon>Ericales</taxon>
        <taxon>Actinidiaceae</taxon>
        <taxon>Actinidia</taxon>
    </lineage>
</organism>
<dbReference type="EMBL" id="BJWL01000017">
    <property type="protein sequence ID" value="GFZ05172.1"/>
    <property type="molecule type" value="Genomic_DNA"/>
</dbReference>
<evidence type="ECO:0000313" key="3">
    <source>
        <dbReference type="EMBL" id="GFZ05172.1"/>
    </source>
</evidence>
<keyword evidence="2" id="KW-0812">Transmembrane</keyword>
<keyword evidence="2" id="KW-0472">Membrane</keyword>
<feature type="region of interest" description="Disordered" evidence="1">
    <location>
        <begin position="452"/>
        <end position="471"/>
    </location>
</feature>
<feature type="region of interest" description="Disordered" evidence="1">
    <location>
        <begin position="1"/>
        <end position="66"/>
    </location>
</feature>
<evidence type="ECO:0000256" key="1">
    <source>
        <dbReference type="SAM" id="MobiDB-lite"/>
    </source>
</evidence>
<comment type="caution">
    <text evidence="3">The sequence shown here is derived from an EMBL/GenBank/DDBJ whole genome shotgun (WGS) entry which is preliminary data.</text>
</comment>
<gene>
    <name evidence="3" type="ORF">Acr_17g0007440</name>
</gene>
<dbReference type="AlphaFoldDB" id="A0A7J0G324"/>
<evidence type="ECO:0000256" key="2">
    <source>
        <dbReference type="SAM" id="Phobius"/>
    </source>
</evidence>